<accession>A0A4S3TIR5</accession>
<dbReference type="EMBL" id="RBZW01000055">
    <property type="protein sequence ID" value="THE63929.1"/>
    <property type="molecule type" value="Genomic_DNA"/>
</dbReference>
<reference evidence="2 3" key="1">
    <citation type="submission" date="2018-10" db="EMBL/GenBank/DDBJ databases">
        <title>Natronolimnobius sp. XQ-INN 246 isolated from Inner Mongolia Autonomous Region of China.</title>
        <authorList>
            <person name="Xue Q."/>
        </authorList>
    </citation>
    <scope>NUCLEOTIDE SEQUENCE [LARGE SCALE GENOMIC DNA]</scope>
    <source>
        <strain evidence="2 3">XQ-INN 246</strain>
    </source>
</reference>
<proteinExistence type="predicted"/>
<keyword evidence="1" id="KW-1277">Toxin-antitoxin system</keyword>
<keyword evidence="3" id="KW-1185">Reference proteome</keyword>
<name>A0A4S3TIR5_9EURY</name>
<sequence length="75" mass="8543">MGRNTSAFDADTYRRLLQTKRDDESTSDVIDRLLARHESNPLRELIGLVDGDELETVRNRSTAFRADVDDSYGLL</sequence>
<dbReference type="OrthoDB" id="9187at2157"/>
<gene>
    <name evidence="2" type="ORF">D8Y22_15795</name>
</gene>
<dbReference type="Proteomes" id="UP000318864">
    <property type="component" value="Unassembled WGS sequence"/>
</dbReference>
<dbReference type="RefSeq" id="WP_141465643.1">
    <property type="nucleotide sequence ID" value="NZ_RBZW01000055.1"/>
</dbReference>
<dbReference type="AlphaFoldDB" id="A0A4S3TIR5"/>
<evidence type="ECO:0000256" key="1">
    <source>
        <dbReference type="ARBA" id="ARBA00022649"/>
    </source>
</evidence>
<evidence type="ECO:0000313" key="3">
    <source>
        <dbReference type="Proteomes" id="UP000318864"/>
    </source>
</evidence>
<protein>
    <recommendedName>
        <fullName evidence="4">Antitoxin</fullName>
    </recommendedName>
</protein>
<organism evidence="2 3">
    <name type="scientific">Salinadaptatus halalkaliphilus</name>
    <dbReference type="NCBI Taxonomy" id="2419781"/>
    <lineage>
        <taxon>Archaea</taxon>
        <taxon>Methanobacteriati</taxon>
        <taxon>Methanobacteriota</taxon>
        <taxon>Stenosarchaea group</taxon>
        <taxon>Halobacteria</taxon>
        <taxon>Halobacteriales</taxon>
        <taxon>Natrialbaceae</taxon>
        <taxon>Salinadaptatus</taxon>
    </lineage>
</organism>
<evidence type="ECO:0000313" key="2">
    <source>
        <dbReference type="EMBL" id="THE63929.1"/>
    </source>
</evidence>
<dbReference type="InterPro" id="IPR003847">
    <property type="entry name" value="Put_antitoxin"/>
</dbReference>
<dbReference type="Pfam" id="PF02697">
    <property type="entry name" value="VAPB_antitox"/>
    <property type="match status" value="1"/>
</dbReference>
<evidence type="ECO:0008006" key="4">
    <source>
        <dbReference type="Google" id="ProtNLM"/>
    </source>
</evidence>
<comment type="caution">
    <text evidence="2">The sequence shown here is derived from an EMBL/GenBank/DDBJ whole genome shotgun (WGS) entry which is preliminary data.</text>
</comment>